<dbReference type="EMBL" id="CP083803">
    <property type="protein sequence ID" value="UXZ43551.1"/>
    <property type="molecule type" value="Genomic_DNA"/>
</dbReference>
<gene>
    <name evidence="1" type="ORF">K7K07_15860</name>
</gene>
<proteinExistence type="predicted"/>
<organism evidence="1 2">
    <name type="scientific">Pseudomonas soli</name>
    <dbReference type="NCBI Taxonomy" id="1306993"/>
    <lineage>
        <taxon>Bacteria</taxon>
        <taxon>Pseudomonadati</taxon>
        <taxon>Pseudomonadota</taxon>
        <taxon>Gammaproteobacteria</taxon>
        <taxon>Pseudomonadales</taxon>
        <taxon>Pseudomonadaceae</taxon>
        <taxon>Pseudomonas</taxon>
    </lineage>
</organism>
<protein>
    <submittedName>
        <fullName evidence="1">Methenyltetrahydromethanopterin cyclohydrolase</fullName>
    </submittedName>
</protein>
<dbReference type="RefSeq" id="WP_263158027.1">
    <property type="nucleotide sequence ID" value="NZ_CP083803.1"/>
</dbReference>
<name>A0AAJ5SQR9_9PSED</name>
<dbReference type="AlphaFoldDB" id="A0AAJ5SQR9"/>
<evidence type="ECO:0000313" key="1">
    <source>
        <dbReference type="EMBL" id="UXZ43551.1"/>
    </source>
</evidence>
<accession>A0AAJ5SQR9</accession>
<reference evidence="1" key="1">
    <citation type="submission" date="2021-08" db="EMBL/GenBank/DDBJ databases">
        <authorList>
            <person name="Yaryura P.M."/>
            <person name="Bianco M.I."/>
            <person name="Morais C."/>
            <person name="Setubal J.C."/>
        </authorList>
    </citation>
    <scope>NUCLEOTIDE SEQUENCE</scope>
    <source>
        <strain evidence="1">AP1</strain>
    </source>
</reference>
<evidence type="ECO:0000313" key="2">
    <source>
        <dbReference type="Proteomes" id="UP001209279"/>
    </source>
</evidence>
<dbReference type="Proteomes" id="UP001209279">
    <property type="component" value="Chromosome"/>
</dbReference>
<sequence>MAFQPFVIPLFAVDDPAAVLHPDAFGDFAFLAPMLEGALGAADQLGHAFLGDLVDVTGAFGFHGMVSTPPVAAGWSVGAEDFFASGAHLASGPSRLAAKPLFSQACQVVTDRLPAIAAAHGNHAHLIAKRLAAAELRA</sequence>